<dbReference type="STRING" id="1801764.A2903_01995"/>
<dbReference type="SUPFAM" id="SSF53383">
    <property type="entry name" value="PLP-dependent transferases"/>
    <property type="match status" value="1"/>
</dbReference>
<evidence type="ECO:0000313" key="5">
    <source>
        <dbReference type="Proteomes" id="UP000178184"/>
    </source>
</evidence>
<dbReference type="Proteomes" id="UP000178184">
    <property type="component" value="Unassembled WGS sequence"/>
</dbReference>
<accession>A0A1F6WMU0</accession>
<dbReference type="PIRSF" id="PIRSF005572">
    <property type="entry name" value="NifS"/>
    <property type="match status" value="1"/>
</dbReference>
<sequence length="396" mass="44235">MNLFKRQITYLDSASGFGNSSSVHKMGKRASKILEQARSGIAGSIGAHNDEIIFTGSGSESIGLAIIGAVYSAKKNILLPHIITSTIEHSAVLNTCKILEDRGHIEVTYIKPHDNTGILKTEDILNAINENTVIISIHMVNNEIGIIQDINKLLKELNHFKENKYNIKRMHFSSDSYYPYLHIDACQAYPHIDLSNQIKSGIDIMTFNSNKINGPAGIGALYKRRSVELSPIYGGGGQEFGLRPGTVSHILANSFYLASKIMLKNRENNEKHYVQLKNYFILGLEKLQKENDFPFVINSLDGCIPSIISISFPYFTGQQFAIELDARNVMVSSKSACNNADGAESYVIKEIHKSDLLDKDWGTIRISFSPKTIKKDIDKLLFAIKDIIQIYKNVLY</sequence>
<dbReference type="EMBL" id="MFUO01000036">
    <property type="protein sequence ID" value="OGI83144.1"/>
    <property type="molecule type" value="Genomic_DNA"/>
</dbReference>
<dbReference type="InterPro" id="IPR016454">
    <property type="entry name" value="Cysteine_dSase"/>
</dbReference>
<dbReference type="InterPro" id="IPR015421">
    <property type="entry name" value="PyrdxlP-dep_Trfase_major"/>
</dbReference>
<dbReference type="InterPro" id="IPR015422">
    <property type="entry name" value="PyrdxlP-dep_Trfase_small"/>
</dbReference>
<dbReference type="Pfam" id="PF00266">
    <property type="entry name" value="Aminotran_5"/>
    <property type="match status" value="1"/>
</dbReference>
<dbReference type="Gene3D" id="1.10.260.50">
    <property type="match status" value="1"/>
</dbReference>
<evidence type="ECO:0000313" key="4">
    <source>
        <dbReference type="EMBL" id="OGI83144.1"/>
    </source>
</evidence>
<organism evidence="4 5">
    <name type="scientific">Candidatus Nomurabacteria bacterium RIFCSPLOWO2_01_FULL_33_17</name>
    <dbReference type="NCBI Taxonomy" id="1801764"/>
    <lineage>
        <taxon>Bacteria</taxon>
        <taxon>Candidatus Nomuraibacteriota</taxon>
    </lineage>
</organism>
<keyword evidence="2" id="KW-0663">Pyridoxal phosphate</keyword>
<dbReference type="Gene3D" id="3.90.1150.10">
    <property type="entry name" value="Aspartate Aminotransferase, domain 1"/>
    <property type="match status" value="1"/>
</dbReference>
<comment type="caution">
    <text evidence="4">The sequence shown here is derived from an EMBL/GenBank/DDBJ whole genome shotgun (WGS) entry which is preliminary data.</text>
</comment>
<dbReference type="Gene3D" id="3.40.640.10">
    <property type="entry name" value="Type I PLP-dependent aspartate aminotransferase-like (Major domain)"/>
    <property type="match status" value="1"/>
</dbReference>
<feature type="domain" description="Aminotransferase class V" evidence="3">
    <location>
        <begin position="15"/>
        <end position="380"/>
    </location>
</feature>
<proteinExistence type="predicted"/>
<dbReference type="AlphaFoldDB" id="A0A1F6WMU0"/>
<gene>
    <name evidence="4" type="ORF">A2903_01995</name>
</gene>
<evidence type="ECO:0000256" key="2">
    <source>
        <dbReference type="ARBA" id="ARBA00022898"/>
    </source>
</evidence>
<name>A0A1F6WMU0_9BACT</name>
<reference evidence="4 5" key="1">
    <citation type="journal article" date="2016" name="Nat. Commun.">
        <title>Thousands of microbial genomes shed light on interconnected biogeochemical processes in an aquifer system.</title>
        <authorList>
            <person name="Anantharaman K."/>
            <person name="Brown C.T."/>
            <person name="Hug L.A."/>
            <person name="Sharon I."/>
            <person name="Castelle C.J."/>
            <person name="Probst A.J."/>
            <person name="Thomas B.C."/>
            <person name="Singh A."/>
            <person name="Wilkins M.J."/>
            <person name="Karaoz U."/>
            <person name="Brodie E.L."/>
            <person name="Williams K.H."/>
            <person name="Hubbard S.S."/>
            <person name="Banfield J.F."/>
        </authorList>
    </citation>
    <scope>NUCLEOTIDE SEQUENCE [LARGE SCALE GENOMIC DNA]</scope>
</reference>
<protein>
    <recommendedName>
        <fullName evidence="3">Aminotransferase class V domain-containing protein</fullName>
    </recommendedName>
</protein>
<evidence type="ECO:0000256" key="1">
    <source>
        <dbReference type="ARBA" id="ARBA00001933"/>
    </source>
</evidence>
<dbReference type="PANTHER" id="PTHR11601">
    <property type="entry name" value="CYSTEINE DESULFURYLASE FAMILY MEMBER"/>
    <property type="match status" value="1"/>
</dbReference>
<dbReference type="InterPro" id="IPR015424">
    <property type="entry name" value="PyrdxlP-dep_Trfase"/>
</dbReference>
<evidence type="ECO:0000259" key="3">
    <source>
        <dbReference type="Pfam" id="PF00266"/>
    </source>
</evidence>
<dbReference type="InterPro" id="IPR000192">
    <property type="entry name" value="Aminotrans_V_dom"/>
</dbReference>
<dbReference type="PANTHER" id="PTHR11601:SF36">
    <property type="entry name" value="CYSTEINE DESULFURASE NIFS-RELATED"/>
    <property type="match status" value="1"/>
</dbReference>
<comment type="cofactor">
    <cofactor evidence="1">
        <name>pyridoxal 5'-phosphate</name>
        <dbReference type="ChEBI" id="CHEBI:597326"/>
    </cofactor>
</comment>